<keyword evidence="6" id="KW-1185">Reference proteome</keyword>
<evidence type="ECO:0000313" key="5">
    <source>
        <dbReference type="EMBL" id="MBC8567192.1"/>
    </source>
</evidence>
<dbReference type="RefSeq" id="WP_177270669.1">
    <property type="nucleotide sequence ID" value="NZ_JACRTA010000001.1"/>
</dbReference>
<dbReference type="PANTHER" id="PTHR43280">
    <property type="entry name" value="ARAC-FAMILY TRANSCRIPTIONAL REGULATOR"/>
    <property type="match status" value="1"/>
</dbReference>
<dbReference type="Pfam" id="PF12833">
    <property type="entry name" value="HTH_18"/>
    <property type="match status" value="1"/>
</dbReference>
<dbReference type="SUPFAM" id="SSF46689">
    <property type="entry name" value="Homeodomain-like"/>
    <property type="match status" value="1"/>
</dbReference>
<evidence type="ECO:0000256" key="1">
    <source>
        <dbReference type="ARBA" id="ARBA00023015"/>
    </source>
</evidence>
<dbReference type="AlphaFoldDB" id="A0A926E8F9"/>
<dbReference type="PROSITE" id="PS01124">
    <property type="entry name" value="HTH_ARAC_FAMILY_2"/>
    <property type="match status" value="1"/>
</dbReference>
<dbReference type="Gene3D" id="2.60.120.10">
    <property type="entry name" value="Jelly Rolls"/>
    <property type="match status" value="1"/>
</dbReference>
<evidence type="ECO:0000256" key="3">
    <source>
        <dbReference type="ARBA" id="ARBA00023163"/>
    </source>
</evidence>
<feature type="domain" description="HTH araC/xylS-type" evidence="4">
    <location>
        <begin position="174"/>
        <end position="272"/>
    </location>
</feature>
<organism evidence="5 6">
    <name type="scientific">Lentihominibacter hominis</name>
    <dbReference type="NCBI Taxonomy" id="2763645"/>
    <lineage>
        <taxon>Bacteria</taxon>
        <taxon>Bacillati</taxon>
        <taxon>Bacillota</taxon>
        <taxon>Clostridia</taxon>
        <taxon>Peptostreptococcales</taxon>
        <taxon>Anaerovoracaceae</taxon>
        <taxon>Lentihominibacter</taxon>
    </lineage>
</organism>
<sequence>MKIRQKIITYKDKLPYSIQLCNIAHAEPHYHEHELELIYCLKGHVDLVAGHQNVRINKGEIFSVDCGDIHYIYSDEDNLTILFHLDLTGLDISWEKLCYIYFACESCHCYPYQKKAMTYIKDIILTLSYFQYNHCEGSKDLANSLINILLKYFNWFNYENQTEQINMELHDRFYRILEYCTKNYNKKITISKLAEMEHINKNYFSQFLSNTVFMTFRDMIQYSRCYKAEQLLLLTDLPVSEISYSCGFSDSKYFYSSFKKWWKSTPSQHRARYAEYMNTSEEISFVCDTSACELLQWHITQWHTEKTLFSHHTV</sequence>
<name>A0A926E8F9_9FIRM</name>
<dbReference type="SUPFAM" id="SSF51182">
    <property type="entry name" value="RmlC-like cupins"/>
    <property type="match status" value="1"/>
</dbReference>
<dbReference type="PRINTS" id="PR00032">
    <property type="entry name" value="HTHARAC"/>
</dbReference>
<keyword evidence="3" id="KW-0804">Transcription</keyword>
<dbReference type="InterPro" id="IPR011051">
    <property type="entry name" value="RmlC_Cupin_sf"/>
</dbReference>
<proteinExistence type="predicted"/>
<dbReference type="InterPro" id="IPR009057">
    <property type="entry name" value="Homeodomain-like_sf"/>
</dbReference>
<keyword evidence="2" id="KW-0238">DNA-binding</keyword>
<gene>
    <name evidence="5" type="ORF">H8692_00250</name>
</gene>
<evidence type="ECO:0000256" key="2">
    <source>
        <dbReference type="ARBA" id="ARBA00023125"/>
    </source>
</evidence>
<evidence type="ECO:0000259" key="4">
    <source>
        <dbReference type="PROSITE" id="PS01124"/>
    </source>
</evidence>
<dbReference type="CDD" id="cd02208">
    <property type="entry name" value="cupin_RmlC-like"/>
    <property type="match status" value="1"/>
</dbReference>
<accession>A0A926E8F9</accession>
<dbReference type="SMART" id="SM00342">
    <property type="entry name" value="HTH_ARAC"/>
    <property type="match status" value="1"/>
</dbReference>
<dbReference type="PANTHER" id="PTHR43280:SF34">
    <property type="entry name" value="ARAC-FAMILY TRANSCRIPTIONAL REGULATOR"/>
    <property type="match status" value="1"/>
</dbReference>
<dbReference type="Pfam" id="PF07883">
    <property type="entry name" value="Cupin_2"/>
    <property type="match status" value="1"/>
</dbReference>
<dbReference type="Gene3D" id="1.10.10.60">
    <property type="entry name" value="Homeodomain-like"/>
    <property type="match status" value="2"/>
</dbReference>
<dbReference type="InterPro" id="IPR018060">
    <property type="entry name" value="HTH_AraC"/>
</dbReference>
<dbReference type="EMBL" id="JACRTA010000001">
    <property type="protein sequence ID" value="MBC8567192.1"/>
    <property type="molecule type" value="Genomic_DNA"/>
</dbReference>
<dbReference type="InterPro" id="IPR013096">
    <property type="entry name" value="Cupin_2"/>
</dbReference>
<dbReference type="InterPro" id="IPR014710">
    <property type="entry name" value="RmlC-like_jellyroll"/>
</dbReference>
<dbReference type="GO" id="GO:0003700">
    <property type="term" value="F:DNA-binding transcription factor activity"/>
    <property type="evidence" value="ECO:0007669"/>
    <property type="project" value="InterPro"/>
</dbReference>
<dbReference type="InterPro" id="IPR020449">
    <property type="entry name" value="Tscrpt_reg_AraC-type_HTH"/>
</dbReference>
<evidence type="ECO:0000313" key="6">
    <source>
        <dbReference type="Proteomes" id="UP000610862"/>
    </source>
</evidence>
<comment type="caution">
    <text evidence="5">The sequence shown here is derived from an EMBL/GenBank/DDBJ whole genome shotgun (WGS) entry which is preliminary data.</text>
</comment>
<reference evidence="5" key="1">
    <citation type="submission" date="2020-08" db="EMBL/GenBank/DDBJ databases">
        <title>Genome public.</title>
        <authorList>
            <person name="Liu C."/>
            <person name="Sun Q."/>
        </authorList>
    </citation>
    <scope>NUCLEOTIDE SEQUENCE</scope>
    <source>
        <strain evidence="5">NSJ-24</strain>
    </source>
</reference>
<protein>
    <submittedName>
        <fullName evidence="5">AraC family transcriptional regulator</fullName>
    </submittedName>
</protein>
<keyword evidence="1" id="KW-0805">Transcription regulation</keyword>
<dbReference type="Proteomes" id="UP000610862">
    <property type="component" value="Unassembled WGS sequence"/>
</dbReference>
<dbReference type="GO" id="GO:0043565">
    <property type="term" value="F:sequence-specific DNA binding"/>
    <property type="evidence" value="ECO:0007669"/>
    <property type="project" value="InterPro"/>
</dbReference>